<accession>A0ABU4HSB9</accession>
<proteinExistence type="predicted"/>
<comment type="caution">
    <text evidence="1">The sequence shown here is derived from an EMBL/GenBank/DDBJ whole genome shotgun (WGS) entry which is preliminary data.</text>
</comment>
<reference evidence="1 2" key="2">
    <citation type="submission" date="2023-10" db="EMBL/GenBank/DDBJ databases">
        <authorList>
            <person name="Han X.F."/>
        </authorList>
    </citation>
    <scope>NUCLEOTIDE SEQUENCE [LARGE SCALE GENOMIC DNA]</scope>
    <source>
        <strain evidence="1 2">KCTC 39840</strain>
    </source>
</reference>
<gene>
    <name evidence="1" type="ORF">R7226_17630</name>
</gene>
<evidence type="ECO:0000313" key="1">
    <source>
        <dbReference type="EMBL" id="MDW5596173.1"/>
    </source>
</evidence>
<feature type="non-terminal residue" evidence="1">
    <location>
        <position position="91"/>
    </location>
</feature>
<name>A0ABU4HSB9_9ACTN</name>
<reference evidence="2" key="1">
    <citation type="submission" date="2023-07" db="EMBL/GenBank/DDBJ databases">
        <title>Conexibacter stalactiti sp. nov., isolated from stalactites in a lava cave and emended description of the genus Conexibacter.</title>
        <authorList>
            <person name="Lee S.D."/>
        </authorList>
    </citation>
    <scope>NUCLEOTIDE SEQUENCE [LARGE SCALE GENOMIC DNA]</scope>
    <source>
        <strain evidence="2">KCTC 39840</strain>
    </source>
</reference>
<protein>
    <submittedName>
        <fullName evidence="1">Uncharacterized protein</fullName>
    </submittedName>
</protein>
<dbReference type="EMBL" id="JAWSTH010000049">
    <property type="protein sequence ID" value="MDW5596173.1"/>
    <property type="molecule type" value="Genomic_DNA"/>
</dbReference>
<evidence type="ECO:0000313" key="2">
    <source>
        <dbReference type="Proteomes" id="UP001284601"/>
    </source>
</evidence>
<keyword evidence="2" id="KW-1185">Reference proteome</keyword>
<dbReference type="Proteomes" id="UP001284601">
    <property type="component" value="Unassembled WGS sequence"/>
</dbReference>
<organism evidence="1 2">
    <name type="scientific">Conexibacter stalactiti</name>
    <dbReference type="NCBI Taxonomy" id="1940611"/>
    <lineage>
        <taxon>Bacteria</taxon>
        <taxon>Bacillati</taxon>
        <taxon>Actinomycetota</taxon>
        <taxon>Thermoleophilia</taxon>
        <taxon>Solirubrobacterales</taxon>
        <taxon>Conexibacteraceae</taxon>
        <taxon>Conexibacter</taxon>
    </lineage>
</organism>
<sequence length="91" mass="8690">MSDLAGLGAWPATTADWSLAEAGDGPLLLRVAIAARPAAAVPGPGADPAPVAAAALKQAEQLEAAGAQFAVPPDAAGAQFAAPAAHAALLT</sequence>